<dbReference type="AlphaFoldDB" id="W1P910"/>
<evidence type="ECO:0000256" key="4">
    <source>
        <dbReference type="ARBA" id="ARBA00023136"/>
    </source>
</evidence>
<keyword evidence="4" id="KW-0472">Membrane</keyword>
<comment type="subcellular location">
    <subcellularLocation>
        <location evidence="1">Membrane</location>
        <topology evidence="1">Single-pass type II membrane protein</topology>
    </subcellularLocation>
</comment>
<keyword evidence="3" id="KW-0808">Transferase</keyword>
<evidence type="ECO:0000256" key="2">
    <source>
        <dbReference type="ARBA" id="ARBA00022676"/>
    </source>
</evidence>
<dbReference type="Proteomes" id="UP000017836">
    <property type="component" value="Unassembled WGS sequence"/>
</dbReference>
<evidence type="ECO:0000313" key="6">
    <source>
        <dbReference type="EMBL" id="ERN04413.1"/>
    </source>
</evidence>
<evidence type="ECO:0000256" key="5">
    <source>
        <dbReference type="ARBA" id="ARBA00023180"/>
    </source>
</evidence>
<dbReference type="OMA" id="TPEFYFH"/>
<keyword evidence="2" id="KW-0328">Glycosyltransferase</keyword>
<organism evidence="6 7">
    <name type="scientific">Amborella trichopoda</name>
    <dbReference type="NCBI Taxonomy" id="13333"/>
    <lineage>
        <taxon>Eukaryota</taxon>
        <taxon>Viridiplantae</taxon>
        <taxon>Streptophyta</taxon>
        <taxon>Embryophyta</taxon>
        <taxon>Tracheophyta</taxon>
        <taxon>Spermatophyta</taxon>
        <taxon>Magnoliopsida</taxon>
        <taxon>Amborellales</taxon>
        <taxon>Amborellaceae</taxon>
        <taxon>Amborella</taxon>
    </lineage>
</organism>
<keyword evidence="7" id="KW-1185">Reference proteome</keyword>
<dbReference type="InterPro" id="IPR003406">
    <property type="entry name" value="Glyco_trans_14"/>
</dbReference>
<evidence type="ECO:0000256" key="3">
    <source>
        <dbReference type="ARBA" id="ARBA00022679"/>
    </source>
</evidence>
<dbReference type="Pfam" id="PF02485">
    <property type="entry name" value="Branch"/>
    <property type="match status" value="1"/>
</dbReference>
<dbReference type="PANTHER" id="PTHR45719:SF3">
    <property type="entry name" value="BETA-GLUCURONOSYLTRANSFERASE GLCAT14A"/>
    <property type="match status" value="1"/>
</dbReference>
<dbReference type="EMBL" id="KI394265">
    <property type="protein sequence ID" value="ERN04413.1"/>
    <property type="molecule type" value="Genomic_DNA"/>
</dbReference>
<dbReference type="GO" id="GO:0016020">
    <property type="term" value="C:membrane"/>
    <property type="evidence" value="ECO:0007669"/>
    <property type="project" value="UniProtKB-SubCell"/>
</dbReference>
<dbReference type="InterPro" id="IPR044610">
    <property type="entry name" value="GLCAT14A/B/C"/>
</dbReference>
<dbReference type="GO" id="GO:0015020">
    <property type="term" value="F:glucuronosyltransferase activity"/>
    <property type="evidence" value="ECO:0007669"/>
    <property type="project" value="InterPro"/>
</dbReference>
<evidence type="ECO:0000313" key="7">
    <source>
        <dbReference type="Proteomes" id="UP000017836"/>
    </source>
</evidence>
<protein>
    <submittedName>
        <fullName evidence="6">Uncharacterized protein</fullName>
    </submittedName>
</protein>
<reference evidence="7" key="1">
    <citation type="journal article" date="2013" name="Science">
        <title>The Amborella genome and the evolution of flowering plants.</title>
        <authorList>
            <consortium name="Amborella Genome Project"/>
        </authorList>
    </citation>
    <scope>NUCLEOTIDE SEQUENCE [LARGE SCALE GENOMIC DNA]</scope>
</reference>
<dbReference type="Gramene" id="ERN04413">
    <property type="protein sequence ID" value="ERN04413"/>
    <property type="gene ID" value="AMTR_s00133p00048740"/>
</dbReference>
<accession>W1P910</accession>
<dbReference type="HOGENOM" id="CLU_034994_2_1_1"/>
<dbReference type="PANTHER" id="PTHR45719">
    <property type="entry name" value="GLYCOSYLTRANSFERASE"/>
    <property type="match status" value="1"/>
</dbReference>
<proteinExistence type="predicted"/>
<keyword evidence="5" id="KW-0325">Glycoprotein</keyword>
<sequence>MALSRSFIEYCVWGWDNLPRTVLMYYANFISTPEFYFHTVICNAHNFQNTTVNHDLHYISWDSPPKQHPHYLTVNHTHLMIDSNAPFARKFQRDDPVLDKIDAELLGRPAGALLPGGWCIGDGQANRCSILGDPTVLRPGPGALRFQHLIIGLLSKDNFRPSQCR</sequence>
<gene>
    <name evidence="6" type="ORF">AMTR_s00133p00048740</name>
</gene>
<evidence type="ECO:0000256" key="1">
    <source>
        <dbReference type="ARBA" id="ARBA00004606"/>
    </source>
</evidence>
<dbReference type="eggNOG" id="KOG0799">
    <property type="taxonomic scope" value="Eukaryota"/>
</dbReference>
<name>W1P910_AMBTC</name>